<dbReference type="EMBL" id="BOOP01000003">
    <property type="protein sequence ID" value="GII35822.1"/>
    <property type="molecule type" value="Genomic_DNA"/>
</dbReference>
<accession>A0A8J3U0U1</accession>
<dbReference type="Gene3D" id="1.10.357.10">
    <property type="entry name" value="Tetracycline Repressor, domain 2"/>
    <property type="match status" value="1"/>
</dbReference>
<dbReference type="PANTHER" id="PTHR30328">
    <property type="entry name" value="TRANSCRIPTIONAL REPRESSOR"/>
    <property type="match status" value="1"/>
</dbReference>
<dbReference type="GO" id="GO:0006355">
    <property type="term" value="P:regulation of DNA-templated transcription"/>
    <property type="evidence" value="ECO:0007669"/>
    <property type="project" value="UniProtKB-ARBA"/>
</dbReference>
<evidence type="ECO:0000259" key="4">
    <source>
        <dbReference type="PROSITE" id="PS50977"/>
    </source>
</evidence>
<name>A0A8J3U0U1_9ACTN</name>
<dbReference type="AlphaFoldDB" id="A0A8J3U0U1"/>
<dbReference type="Pfam" id="PF00440">
    <property type="entry name" value="TetR_N"/>
    <property type="match status" value="1"/>
</dbReference>
<dbReference type="PANTHER" id="PTHR30328:SF54">
    <property type="entry name" value="HTH-TYPE TRANSCRIPTIONAL REPRESSOR SCO4008"/>
    <property type="match status" value="1"/>
</dbReference>
<evidence type="ECO:0000313" key="6">
    <source>
        <dbReference type="Proteomes" id="UP000622547"/>
    </source>
</evidence>
<dbReference type="RefSeq" id="WP_204071549.1">
    <property type="nucleotide sequence ID" value="NZ_BAABHI010000012.1"/>
</dbReference>
<dbReference type="PROSITE" id="PS50977">
    <property type="entry name" value="HTH_TETR_2"/>
    <property type="match status" value="1"/>
</dbReference>
<protein>
    <recommendedName>
        <fullName evidence="4">HTH tetR-type domain-containing protein</fullName>
    </recommendedName>
</protein>
<dbReference type="PRINTS" id="PR00455">
    <property type="entry name" value="HTHTETR"/>
</dbReference>
<evidence type="ECO:0000256" key="2">
    <source>
        <dbReference type="PROSITE-ProRule" id="PRU00335"/>
    </source>
</evidence>
<dbReference type="InterPro" id="IPR036271">
    <property type="entry name" value="Tet_transcr_reg_TetR-rel_C_sf"/>
</dbReference>
<evidence type="ECO:0000313" key="5">
    <source>
        <dbReference type="EMBL" id="GII35822.1"/>
    </source>
</evidence>
<dbReference type="GO" id="GO:0003677">
    <property type="term" value="F:DNA binding"/>
    <property type="evidence" value="ECO:0007669"/>
    <property type="project" value="UniProtKB-UniRule"/>
</dbReference>
<dbReference type="InterPro" id="IPR009057">
    <property type="entry name" value="Homeodomain-like_sf"/>
</dbReference>
<feature type="domain" description="HTH tetR-type" evidence="4">
    <location>
        <begin position="5"/>
        <end position="65"/>
    </location>
</feature>
<keyword evidence="6" id="KW-1185">Reference proteome</keyword>
<dbReference type="SUPFAM" id="SSF46689">
    <property type="entry name" value="Homeodomain-like"/>
    <property type="match status" value="1"/>
</dbReference>
<evidence type="ECO:0000256" key="3">
    <source>
        <dbReference type="SAM" id="MobiDB-lite"/>
    </source>
</evidence>
<dbReference type="SUPFAM" id="SSF48498">
    <property type="entry name" value="Tetracyclin repressor-like, C-terminal domain"/>
    <property type="match status" value="1"/>
</dbReference>
<feature type="DNA-binding region" description="H-T-H motif" evidence="2">
    <location>
        <begin position="28"/>
        <end position="47"/>
    </location>
</feature>
<dbReference type="Proteomes" id="UP000622547">
    <property type="component" value="Unassembled WGS sequence"/>
</dbReference>
<organism evidence="5 6">
    <name type="scientific">Planotetraspora phitsanulokensis</name>
    <dbReference type="NCBI Taxonomy" id="575192"/>
    <lineage>
        <taxon>Bacteria</taxon>
        <taxon>Bacillati</taxon>
        <taxon>Actinomycetota</taxon>
        <taxon>Actinomycetes</taxon>
        <taxon>Streptosporangiales</taxon>
        <taxon>Streptosporangiaceae</taxon>
        <taxon>Planotetraspora</taxon>
    </lineage>
</organism>
<dbReference type="Pfam" id="PF17926">
    <property type="entry name" value="TetR_C_21"/>
    <property type="match status" value="1"/>
</dbReference>
<dbReference type="InterPro" id="IPR041467">
    <property type="entry name" value="Sco4008_C"/>
</dbReference>
<keyword evidence="1 2" id="KW-0238">DNA-binding</keyword>
<sequence length="215" mass="23442">MSKAEATRERILDAALEEFSTFGVAGARVDRIARKAGCNKNLIYIYFESKEKLFTTVLRRHLADVDLQMPFMPDDLPGFAGKVYDFATAHPEILRLLAWSTLEQSAQLPATREESFRDMAAAVADGQREGRVDPGFAPEFLVTTLMAIATAWSPALPFGTSTRHPAPEVLRDNVVRAITLLVRPHVDGAANDADQSFAVTGSGPEPETPGAGERL</sequence>
<dbReference type="InterPro" id="IPR050109">
    <property type="entry name" value="HTH-type_TetR-like_transc_reg"/>
</dbReference>
<feature type="region of interest" description="Disordered" evidence="3">
    <location>
        <begin position="192"/>
        <end position="215"/>
    </location>
</feature>
<proteinExistence type="predicted"/>
<comment type="caution">
    <text evidence="5">The sequence shown here is derived from an EMBL/GenBank/DDBJ whole genome shotgun (WGS) entry which is preliminary data.</text>
</comment>
<reference evidence="5 6" key="1">
    <citation type="submission" date="2021-01" db="EMBL/GenBank/DDBJ databases">
        <title>Whole genome shotgun sequence of Planotetraspora phitsanulokensis NBRC 104273.</title>
        <authorList>
            <person name="Komaki H."/>
            <person name="Tamura T."/>
        </authorList>
    </citation>
    <scope>NUCLEOTIDE SEQUENCE [LARGE SCALE GENOMIC DNA]</scope>
    <source>
        <strain evidence="5 6">NBRC 104273</strain>
    </source>
</reference>
<gene>
    <name evidence="5" type="ORF">Pph01_08250</name>
</gene>
<evidence type="ECO:0000256" key="1">
    <source>
        <dbReference type="ARBA" id="ARBA00023125"/>
    </source>
</evidence>
<dbReference type="InterPro" id="IPR001647">
    <property type="entry name" value="HTH_TetR"/>
</dbReference>